<feature type="transmembrane region" description="Helical" evidence="1">
    <location>
        <begin position="153"/>
        <end position="174"/>
    </location>
</feature>
<gene>
    <name evidence="2" type="ORF">GGR39_002199</name>
</gene>
<keyword evidence="1" id="KW-1133">Transmembrane helix</keyword>
<feature type="transmembrane region" description="Helical" evidence="1">
    <location>
        <begin position="403"/>
        <end position="426"/>
    </location>
</feature>
<proteinExistence type="predicted"/>
<comment type="caution">
    <text evidence="2">The sequence shown here is derived from an EMBL/GenBank/DDBJ whole genome shotgun (WGS) entry which is preliminary data.</text>
</comment>
<evidence type="ECO:0000313" key="2">
    <source>
        <dbReference type="EMBL" id="MBB3940542.1"/>
    </source>
</evidence>
<feature type="transmembrane region" description="Helical" evidence="1">
    <location>
        <begin position="80"/>
        <end position="100"/>
    </location>
</feature>
<dbReference type="AlphaFoldDB" id="A0A7W6C8Y4"/>
<feature type="transmembrane region" description="Helical" evidence="1">
    <location>
        <begin position="107"/>
        <end position="124"/>
    </location>
</feature>
<evidence type="ECO:0000256" key="1">
    <source>
        <dbReference type="SAM" id="Phobius"/>
    </source>
</evidence>
<feature type="transmembrane region" description="Helical" evidence="1">
    <location>
        <begin position="194"/>
        <end position="219"/>
    </location>
</feature>
<reference evidence="2 3" key="1">
    <citation type="submission" date="2020-08" db="EMBL/GenBank/DDBJ databases">
        <title>Genomic Encyclopedia of Type Strains, Phase IV (KMG-IV): sequencing the most valuable type-strain genomes for metagenomic binning, comparative biology and taxonomic classification.</title>
        <authorList>
            <person name="Goeker M."/>
        </authorList>
    </citation>
    <scope>NUCLEOTIDE SEQUENCE [LARGE SCALE GENOMIC DNA]</scope>
    <source>
        <strain evidence="2 3">DSM 27568</strain>
    </source>
</reference>
<dbReference type="EMBL" id="JACIDY010000005">
    <property type="protein sequence ID" value="MBB3940542.1"/>
    <property type="molecule type" value="Genomic_DNA"/>
</dbReference>
<feature type="transmembrane region" description="Helical" evidence="1">
    <location>
        <begin position="12"/>
        <end position="33"/>
    </location>
</feature>
<keyword evidence="1" id="KW-0472">Membrane</keyword>
<protein>
    <recommendedName>
        <fullName evidence="4">Glycosyltransferase RgtA/B/C/D-like domain-containing protein</fullName>
    </recommendedName>
</protein>
<organism evidence="2 3">
    <name type="scientific">Novosphingobium fluoreni</name>
    <dbReference type="NCBI Taxonomy" id="1391222"/>
    <lineage>
        <taxon>Bacteria</taxon>
        <taxon>Pseudomonadati</taxon>
        <taxon>Pseudomonadota</taxon>
        <taxon>Alphaproteobacteria</taxon>
        <taxon>Sphingomonadales</taxon>
        <taxon>Sphingomonadaceae</taxon>
        <taxon>Novosphingobium</taxon>
    </lineage>
</organism>
<accession>A0A7W6C8Y4</accession>
<keyword evidence="1" id="KW-0812">Transmembrane</keyword>
<feature type="transmembrane region" description="Helical" evidence="1">
    <location>
        <begin position="130"/>
        <end position="146"/>
    </location>
</feature>
<dbReference type="Proteomes" id="UP000561459">
    <property type="component" value="Unassembled WGS sequence"/>
</dbReference>
<sequence length="497" mass="53895">MMTGQRPRGARLPIVQGWLLVFIVIIIAAHLAVSWQAPLSNDASMQWLQVRTNRLNDWHPPAMTRLWQLLGVFGPGPRPLLVFSILFYWSGIGLFAMTLVRLGKPMIAFAAVAASVIAVVVWFDPIGKDGLLTSCFIWSYALLLAARTRERASVPLIAIALLMVCCGVLMRHNGAFAAGPAVILAFAPRLLRRFWLSLGLCAIIAVALAGAVQVANRAVFRAESSRVEDSLLLFDLLGIASGSGDLTVFGPASRITKRDVTRCYSPVMWDTMAPWGKCPWFPERAGAKLLDQPQIIAGAVPPPSDFKRRWIDAVAAHPVTYAVHRVRHMNAELLLLTSTKPRNGIVPVSPTELRDPPQDSLLTLIAKHTLGVIFIPAVVVALALSTFVMLFMRLQRVEKNDAVLWTALSMSAAALLYAGSYAIAGVATAPRYFLLTAVLSSFALAIGIGDGAWRTLPRERRGLAVACLALPVLAIGLAEAGRMFVSIPPDSLLIPPR</sequence>
<feature type="transmembrane region" description="Helical" evidence="1">
    <location>
        <begin position="432"/>
        <end position="453"/>
    </location>
</feature>
<name>A0A7W6C8Y4_9SPHN</name>
<dbReference type="RefSeq" id="WP_183617154.1">
    <property type="nucleotide sequence ID" value="NZ_JACIDY010000005.1"/>
</dbReference>
<keyword evidence="3" id="KW-1185">Reference proteome</keyword>
<feature type="transmembrane region" description="Helical" evidence="1">
    <location>
        <begin position="370"/>
        <end position="391"/>
    </location>
</feature>
<evidence type="ECO:0008006" key="4">
    <source>
        <dbReference type="Google" id="ProtNLM"/>
    </source>
</evidence>
<evidence type="ECO:0000313" key="3">
    <source>
        <dbReference type="Proteomes" id="UP000561459"/>
    </source>
</evidence>